<evidence type="ECO:0000313" key="8">
    <source>
        <dbReference type="Proteomes" id="UP000237105"/>
    </source>
</evidence>
<sequence length="188" mass="21534">MARKKLNLAYIYNPSARKGTFKKRRKGLLKKLSNLTTFCCIDTCAIIYSPYEAQPKLFPSAAGVHHVLVRFRKTPEMEQRKKMLNQEGLLSQRIAKSIEQLKRQRNDNREWELRQVIFQSLAGNTCLQGFSVKDFNDLRWLIDRNLYDIHKCKDRIIHNKMLVPLAAAAAPGAVADGKQTRGGESTIC</sequence>
<proteinExistence type="predicted"/>
<dbReference type="OrthoDB" id="779403at2759"/>
<evidence type="ECO:0000256" key="5">
    <source>
        <dbReference type="ARBA" id="ARBA00023242"/>
    </source>
</evidence>
<dbReference type="EMBL" id="JXTB01000089">
    <property type="protein sequence ID" value="PON65309.1"/>
    <property type="molecule type" value="Genomic_DNA"/>
</dbReference>
<dbReference type="AlphaFoldDB" id="A0A2P5CWA2"/>
<dbReference type="PRINTS" id="PR00404">
    <property type="entry name" value="MADSDOMAIN"/>
</dbReference>
<evidence type="ECO:0000313" key="7">
    <source>
        <dbReference type="EMBL" id="PON65309.1"/>
    </source>
</evidence>
<dbReference type="SMART" id="SM00432">
    <property type="entry name" value="MADS"/>
    <property type="match status" value="1"/>
</dbReference>
<dbReference type="GO" id="GO:0046983">
    <property type="term" value="F:protein dimerization activity"/>
    <property type="evidence" value="ECO:0007669"/>
    <property type="project" value="InterPro"/>
</dbReference>
<comment type="subcellular location">
    <subcellularLocation>
        <location evidence="1">Nucleus</location>
    </subcellularLocation>
</comment>
<keyword evidence="8" id="KW-1185">Reference proteome</keyword>
<evidence type="ECO:0000259" key="6">
    <source>
        <dbReference type="PROSITE" id="PS50066"/>
    </source>
</evidence>
<dbReference type="PROSITE" id="PS50066">
    <property type="entry name" value="MADS_BOX_2"/>
    <property type="match status" value="1"/>
</dbReference>
<protein>
    <submittedName>
        <fullName evidence="7">MADS-box transcription factor</fullName>
    </submittedName>
</protein>
<keyword evidence="4" id="KW-0804">Transcription</keyword>
<reference evidence="8" key="1">
    <citation type="submission" date="2016-06" db="EMBL/GenBank/DDBJ databases">
        <title>Parallel loss of symbiosis genes in relatives of nitrogen-fixing non-legume Parasponia.</title>
        <authorList>
            <person name="Van Velzen R."/>
            <person name="Holmer R."/>
            <person name="Bu F."/>
            <person name="Rutten L."/>
            <person name="Van Zeijl A."/>
            <person name="Liu W."/>
            <person name="Santuari L."/>
            <person name="Cao Q."/>
            <person name="Sharma T."/>
            <person name="Shen D."/>
            <person name="Roswanjaya Y."/>
            <person name="Wardhani T."/>
            <person name="Kalhor M.S."/>
            <person name="Jansen J."/>
            <person name="Van den Hoogen J."/>
            <person name="Gungor B."/>
            <person name="Hartog M."/>
            <person name="Hontelez J."/>
            <person name="Verver J."/>
            <person name="Yang W.-C."/>
            <person name="Schijlen E."/>
            <person name="Repin R."/>
            <person name="Schilthuizen M."/>
            <person name="Schranz E."/>
            <person name="Heidstra R."/>
            <person name="Miyata K."/>
            <person name="Fedorova E."/>
            <person name="Kohlen W."/>
            <person name="Bisseling T."/>
            <person name="Smit S."/>
            <person name="Geurts R."/>
        </authorList>
    </citation>
    <scope>NUCLEOTIDE SEQUENCE [LARGE SCALE GENOMIC DNA]</scope>
    <source>
        <strain evidence="8">cv. WU1-14</strain>
    </source>
</reference>
<keyword evidence="5" id="KW-0539">Nucleus</keyword>
<dbReference type="PANTHER" id="PTHR48019">
    <property type="entry name" value="SERUM RESPONSE FACTOR HOMOLOG"/>
    <property type="match status" value="1"/>
</dbReference>
<dbReference type="Proteomes" id="UP000237105">
    <property type="component" value="Unassembled WGS sequence"/>
</dbReference>
<dbReference type="SUPFAM" id="SSF55455">
    <property type="entry name" value="SRF-like"/>
    <property type="match status" value="1"/>
</dbReference>
<dbReference type="InterPro" id="IPR002100">
    <property type="entry name" value="TF_MADSbox"/>
</dbReference>
<evidence type="ECO:0000256" key="4">
    <source>
        <dbReference type="ARBA" id="ARBA00023163"/>
    </source>
</evidence>
<evidence type="ECO:0000256" key="1">
    <source>
        <dbReference type="ARBA" id="ARBA00004123"/>
    </source>
</evidence>
<name>A0A2P5CWA2_PARAD</name>
<dbReference type="GO" id="GO:0003677">
    <property type="term" value="F:DNA binding"/>
    <property type="evidence" value="ECO:0007669"/>
    <property type="project" value="UniProtKB-KW"/>
</dbReference>
<dbReference type="Gene3D" id="3.40.1810.10">
    <property type="entry name" value="Transcription factor, MADS-box"/>
    <property type="match status" value="1"/>
</dbReference>
<dbReference type="GO" id="GO:0005634">
    <property type="term" value="C:nucleus"/>
    <property type="evidence" value="ECO:0007669"/>
    <property type="project" value="UniProtKB-SubCell"/>
</dbReference>
<evidence type="ECO:0000256" key="2">
    <source>
        <dbReference type="ARBA" id="ARBA00023015"/>
    </source>
</evidence>
<feature type="domain" description="MADS-box" evidence="6">
    <location>
        <begin position="1"/>
        <end position="49"/>
    </location>
</feature>
<dbReference type="InterPro" id="IPR050142">
    <property type="entry name" value="MADS-box/MEF2_TF"/>
</dbReference>
<evidence type="ECO:0000256" key="3">
    <source>
        <dbReference type="ARBA" id="ARBA00023125"/>
    </source>
</evidence>
<dbReference type="STRING" id="3476.A0A2P5CWA2"/>
<dbReference type="Pfam" id="PF00319">
    <property type="entry name" value="SRF-TF"/>
    <property type="match status" value="1"/>
</dbReference>
<keyword evidence="2" id="KW-0805">Transcription regulation</keyword>
<dbReference type="FunFam" id="3.40.1810.10:FF:000024">
    <property type="entry name" value="Agamous-like MADS-box protein AGL80"/>
    <property type="match status" value="1"/>
</dbReference>
<dbReference type="InterPro" id="IPR036879">
    <property type="entry name" value="TF_MADSbox_sf"/>
</dbReference>
<comment type="caution">
    <text evidence="7">The sequence shown here is derived from an EMBL/GenBank/DDBJ whole genome shotgun (WGS) entry which is preliminary data.</text>
</comment>
<accession>A0A2P5CWA2</accession>
<gene>
    <name evidence="7" type="ORF">PanWU01x14_118260</name>
</gene>
<keyword evidence="3" id="KW-0238">DNA-binding</keyword>
<organism evidence="7 8">
    <name type="scientific">Parasponia andersonii</name>
    <name type="common">Sponia andersonii</name>
    <dbReference type="NCBI Taxonomy" id="3476"/>
    <lineage>
        <taxon>Eukaryota</taxon>
        <taxon>Viridiplantae</taxon>
        <taxon>Streptophyta</taxon>
        <taxon>Embryophyta</taxon>
        <taxon>Tracheophyta</taxon>
        <taxon>Spermatophyta</taxon>
        <taxon>Magnoliopsida</taxon>
        <taxon>eudicotyledons</taxon>
        <taxon>Gunneridae</taxon>
        <taxon>Pentapetalae</taxon>
        <taxon>rosids</taxon>
        <taxon>fabids</taxon>
        <taxon>Rosales</taxon>
        <taxon>Cannabaceae</taxon>
        <taxon>Parasponia</taxon>
    </lineage>
</organism>